<evidence type="ECO:0000256" key="1">
    <source>
        <dbReference type="SAM" id="Phobius"/>
    </source>
</evidence>
<dbReference type="Proteomes" id="UP000321558">
    <property type="component" value="Unassembled WGS sequence"/>
</dbReference>
<dbReference type="RefSeq" id="WP_147210819.1">
    <property type="nucleotide sequence ID" value="NZ_BJYM01000010.1"/>
</dbReference>
<dbReference type="Pfam" id="PF06177">
    <property type="entry name" value="QueT"/>
    <property type="match status" value="1"/>
</dbReference>
<gene>
    <name evidence="2" type="ORF">OSO01_26040</name>
</gene>
<dbReference type="STRING" id="582851.GCA_900162665_03996"/>
<keyword evidence="3" id="KW-1185">Reference proteome</keyword>
<feature type="transmembrane region" description="Helical" evidence="1">
    <location>
        <begin position="71"/>
        <end position="88"/>
    </location>
</feature>
<evidence type="ECO:0000313" key="2">
    <source>
        <dbReference type="EMBL" id="GEN87865.1"/>
    </source>
</evidence>
<keyword evidence="1" id="KW-1133">Transmembrane helix</keyword>
<dbReference type="OrthoDB" id="1706970at2"/>
<feature type="transmembrane region" description="Helical" evidence="1">
    <location>
        <begin position="100"/>
        <end position="121"/>
    </location>
</feature>
<comment type="caution">
    <text evidence="2">The sequence shown here is derived from an EMBL/GenBank/DDBJ whole genome shotgun (WGS) entry which is preliminary data.</text>
</comment>
<feature type="transmembrane region" description="Helical" evidence="1">
    <location>
        <begin position="127"/>
        <end position="151"/>
    </location>
</feature>
<dbReference type="InterPro" id="IPR010387">
    <property type="entry name" value="QueT"/>
</dbReference>
<sequence length="160" mass="17977">MNIKTLVVNGIIAALYVALSLLVSPVAFGAIQFRISEMFNHLIIFDKRYFFGITIGVFASNLFSMAGGLDLLFGTAHTAISLGIIIFLKKYIKNTLTLLFLNTLIFSFNMFIIAFMLKIALNLPFLLTWLTTGASELIVLLIGIPIFYTLYKRIHFDKII</sequence>
<dbReference type="EMBL" id="BJYM01000010">
    <property type="protein sequence ID" value="GEN87865.1"/>
    <property type="molecule type" value="Genomic_DNA"/>
</dbReference>
<evidence type="ECO:0000313" key="3">
    <source>
        <dbReference type="Proteomes" id="UP000321558"/>
    </source>
</evidence>
<feature type="transmembrane region" description="Helical" evidence="1">
    <location>
        <begin position="6"/>
        <end position="28"/>
    </location>
</feature>
<dbReference type="AlphaFoldDB" id="A0A511ZKB0"/>
<dbReference type="PIRSF" id="PIRSF031501">
    <property type="entry name" value="QueT"/>
    <property type="match status" value="1"/>
</dbReference>
<keyword evidence="1" id="KW-0472">Membrane</keyword>
<accession>A0A511ZKB0</accession>
<name>A0A511ZKB0_9BACI</name>
<dbReference type="PANTHER" id="PTHR40044:SF1">
    <property type="entry name" value="INTEGRAL MEMBRANE PROTEIN"/>
    <property type="match status" value="1"/>
</dbReference>
<proteinExistence type="predicted"/>
<organism evidence="2 3">
    <name type="scientific">Oceanobacillus sojae</name>
    <dbReference type="NCBI Taxonomy" id="582851"/>
    <lineage>
        <taxon>Bacteria</taxon>
        <taxon>Bacillati</taxon>
        <taxon>Bacillota</taxon>
        <taxon>Bacilli</taxon>
        <taxon>Bacillales</taxon>
        <taxon>Bacillaceae</taxon>
        <taxon>Oceanobacillus</taxon>
    </lineage>
</organism>
<protein>
    <submittedName>
        <fullName evidence="2">Membrane protein</fullName>
    </submittedName>
</protein>
<keyword evidence="1" id="KW-0812">Transmembrane</keyword>
<dbReference type="PANTHER" id="PTHR40044">
    <property type="entry name" value="INTEGRAL MEMBRANE PROTEIN-RELATED"/>
    <property type="match status" value="1"/>
</dbReference>
<reference evidence="2 3" key="1">
    <citation type="submission" date="2019-07" db="EMBL/GenBank/DDBJ databases">
        <title>Whole genome shotgun sequence of Oceanobacillus sojae NBRC 105379.</title>
        <authorList>
            <person name="Hosoyama A."/>
            <person name="Uohara A."/>
            <person name="Ohji S."/>
            <person name="Ichikawa N."/>
        </authorList>
    </citation>
    <scope>NUCLEOTIDE SEQUENCE [LARGE SCALE GENOMIC DNA]</scope>
    <source>
        <strain evidence="2 3">NBRC 105379</strain>
    </source>
</reference>